<protein>
    <recommendedName>
        <fullName evidence="3">Transmembrane protein</fullName>
    </recommendedName>
</protein>
<dbReference type="AlphaFoldDB" id="A0A0F7SLN5"/>
<organism evidence="2">
    <name type="scientific">Phaffia rhodozyma</name>
    <name type="common">Yeast</name>
    <name type="synonym">Xanthophyllomyces dendrorhous</name>
    <dbReference type="NCBI Taxonomy" id="264483"/>
    <lineage>
        <taxon>Eukaryota</taxon>
        <taxon>Fungi</taxon>
        <taxon>Dikarya</taxon>
        <taxon>Basidiomycota</taxon>
        <taxon>Agaricomycotina</taxon>
        <taxon>Tremellomycetes</taxon>
        <taxon>Cystofilobasidiales</taxon>
        <taxon>Mrakiaceae</taxon>
        <taxon>Phaffia</taxon>
    </lineage>
</organism>
<evidence type="ECO:0000256" key="1">
    <source>
        <dbReference type="SAM" id="Phobius"/>
    </source>
</evidence>
<dbReference type="EMBL" id="LN483124">
    <property type="protein sequence ID" value="CED82311.1"/>
    <property type="molecule type" value="Genomic_DNA"/>
</dbReference>
<sequence length="186" mass="20421">MDVRSRLNAKQQAYLDLAESHYSKDLEPSDREALKKAAGKVRNHVFVGGLVGSAVGLALAWRGRVGIHRALVTLRQAPKPVEIIMESGEHVQVSKEVYKRQFSEPGPLTTFLSTFIVSTFGLLVGTNVALLTGTSSAKKVVIQEANVERVKAAYRGFQIDILKKELEDLESGKPQQKFGWGGAFEL</sequence>
<feature type="transmembrane region" description="Helical" evidence="1">
    <location>
        <begin position="108"/>
        <end position="130"/>
    </location>
</feature>
<proteinExistence type="predicted"/>
<accession>A0A0F7SLN5</accession>
<keyword evidence="1" id="KW-0812">Transmembrane</keyword>
<reference evidence="2" key="1">
    <citation type="submission" date="2014-08" db="EMBL/GenBank/DDBJ databases">
        <authorList>
            <person name="Sharma Rahul"/>
            <person name="Thines Marco"/>
        </authorList>
    </citation>
    <scope>NUCLEOTIDE SEQUENCE</scope>
</reference>
<name>A0A0F7SLN5_PHARH</name>
<evidence type="ECO:0008006" key="3">
    <source>
        <dbReference type="Google" id="ProtNLM"/>
    </source>
</evidence>
<keyword evidence="1" id="KW-1133">Transmembrane helix</keyword>
<feature type="transmembrane region" description="Helical" evidence="1">
    <location>
        <begin position="41"/>
        <end position="61"/>
    </location>
</feature>
<evidence type="ECO:0000313" key="2">
    <source>
        <dbReference type="EMBL" id="CED82311.1"/>
    </source>
</evidence>
<keyword evidence="1" id="KW-0472">Membrane</keyword>